<keyword evidence="1" id="KW-1133">Transmembrane helix</keyword>
<dbReference type="Proteomes" id="UP001335737">
    <property type="component" value="Unassembled WGS sequence"/>
</dbReference>
<keyword evidence="1" id="KW-0472">Membrane</keyword>
<evidence type="ECO:0000313" key="3">
    <source>
        <dbReference type="Proteomes" id="UP001335737"/>
    </source>
</evidence>
<feature type="transmembrane region" description="Helical" evidence="1">
    <location>
        <begin position="12"/>
        <end position="32"/>
    </location>
</feature>
<evidence type="ECO:0000313" key="2">
    <source>
        <dbReference type="EMBL" id="MEC5425678.1"/>
    </source>
</evidence>
<dbReference type="RefSeq" id="WP_327609214.1">
    <property type="nucleotide sequence ID" value="NZ_JARZFX010000018.1"/>
</dbReference>
<sequence>MVKRNRVSKLGWFGWTLISAALVTVIGSVLFYTNIMNLDLMSIIDRDESTQPTEEEVTEDTVKEIEKVQETVGKDHAEIGEFIAEMHRYYNKTTGYGGIRNLDWPDQIEKAEEVAATIDREKSTVTNDALLEDLETIQQLANTAISEQDASQVRDLHRLFHDLDIALNSYNGSDRIWNVTETLKRKN</sequence>
<organism evidence="2 3">
    <name type="scientific">Virgibacillus tibetensis</name>
    <dbReference type="NCBI Taxonomy" id="3042313"/>
    <lineage>
        <taxon>Bacteria</taxon>
        <taxon>Bacillati</taxon>
        <taxon>Bacillota</taxon>
        <taxon>Bacilli</taxon>
        <taxon>Bacillales</taxon>
        <taxon>Bacillaceae</taxon>
        <taxon>Virgibacillus</taxon>
    </lineage>
</organism>
<protein>
    <submittedName>
        <fullName evidence="2">Uncharacterized protein</fullName>
    </submittedName>
</protein>
<evidence type="ECO:0000256" key="1">
    <source>
        <dbReference type="SAM" id="Phobius"/>
    </source>
</evidence>
<name>A0ABU6KKG7_9BACI</name>
<accession>A0ABU6KKG7</accession>
<keyword evidence="1" id="KW-0812">Transmembrane</keyword>
<keyword evidence="3" id="KW-1185">Reference proteome</keyword>
<gene>
    <name evidence="2" type="ORF">QGM71_19600</name>
</gene>
<comment type="caution">
    <text evidence="2">The sequence shown here is derived from an EMBL/GenBank/DDBJ whole genome shotgun (WGS) entry which is preliminary data.</text>
</comment>
<dbReference type="EMBL" id="JARZFX010000018">
    <property type="protein sequence ID" value="MEC5425678.1"/>
    <property type="molecule type" value="Genomic_DNA"/>
</dbReference>
<proteinExistence type="predicted"/>
<reference evidence="2 3" key="1">
    <citation type="journal article" date="2024" name="Int. J. Syst. Evol. Microbiol.">
        <title>Virgibacillus tibetensis sp. nov., isolated from salt lake on the Tibetan Plateau of China.</title>
        <authorList>
            <person name="Phurbu D."/>
            <person name="Liu Z.-X."/>
            <person name="Wang R."/>
            <person name="Zheng Y.-Y."/>
            <person name="Liu H.-C."/>
            <person name="Zhou Y.-G."/>
            <person name="Yu Y.-J."/>
            <person name="Li A.-H."/>
        </authorList>
    </citation>
    <scope>NUCLEOTIDE SEQUENCE [LARGE SCALE GENOMIC DNA]</scope>
    <source>
        <strain evidence="2 3">C22-A2</strain>
    </source>
</reference>